<dbReference type="InterPro" id="IPR015947">
    <property type="entry name" value="PUA-like_sf"/>
</dbReference>
<evidence type="ECO:0000259" key="4">
    <source>
        <dbReference type="Pfam" id="PF01878"/>
    </source>
</evidence>
<evidence type="ECO:0000256" key="2">
    <source>
        <dbReference type="ARBA" id="ARBA00014654"/>
    </source>
</evidence>
<comment type="caution">
    <text evidence="5">The sequence shown here is derived from an EMBL/GenBank/DDBJ whole genome shotgun (WGS) entry which is preliminary data.</text>
</comment>
<evidence type="ECO:0000313" key="6">
    <source>
        <dbReference type="Proteomes" id="UP000645828"/>
    </source>
</evidence>
<accession>A0A811Y2C2</accession>
<evidence type="ECO:0000313" key="5">
    <source>
        <dbReference type="EMBL" id="CAD7670342.1"/>
    </source>
</evidence>
<gene>
    <name evidence="5" type="ORF">NYPRO_LOCUS3137</name>
</gene>
<reference evidence="5" key="1">
    <citation type="submission" date="2020-12" db="EMBL/GenBank/DDBJ databases">
        <authorList>
            <consortium name="Molecular Ecology Group"/>
        </authorList>
    </citation>
    <scope>NUCLEOTIDE SEQUENCE</scope>
    <source>
        <strain evidence="5">TBG_1078</strain>
    </source>
</reference>
<dbReference type="Gene3D" id="3.10.590.10">
    <property type="entry name" value="ph1033 like domains"/>
    <property type="match status" value="1"/>
</dbReference>
<dbReference type="EMBL" id="CAJHUB010000657">
    <property type="protein sequence ID" value="CAD7670342.1"/>
    <property type="molecule type" value="Genomic_DNA"/>
</dbReference>
<dbReference type="InterPro" id="IPR052181">
    <property type="entry name" value="5hmC_binding"/>
</dbReference>
<dbReference type="SUPFAM" id="SSF88697">
    <property type="entry name" value="PUA domain-like"/>
    <property type="match status" value="1"/>
</dbReference>
<protein>
    <recommendedName>
        <fullName evidence="2">Thymocyte nuclear protein 1</fullName>
    </recommendedName>
</protein>
<organism evidence="5 6">
    <name type="scientific">Nyctereutes procyonoides</name>
    <name type="common">Raccoon dog</name>
    <name type="synonym">Canis procyonoides</name>
    <dbReference type="NCBI Taxonomy" id="34880"/>
    <lineage>
        <taxon>Eukaryota</taxon>
        <taxon>Metazoa</taxon>
        <taxon>Chordata</taxon>
        <taxon>Craniata</taxon>
        <taxon>Vertebrata</taxon>
        <taxon>Euteleostomi</taxon>
        <taxon>Mammalia</taxon>
        <taxon>Eutheria</taxon>
        <taxon>Laurasiatheria</taxon>
        <taxon>Carnivora</taxon>
        <taxon>Caniformia</taxon>
        <taxon>Canidae</taxon>
        <taxon>Nyctereutes</taxon>
    </lineage>
</organism>
<evidence type="ECO:0000256" key="3">
    <source>
        <dbReference type="SAM" id="MobiDB-lite"/>
    </source>
</evidence>
<dbReference type="GO" id="GO:0005634">
    <property type="term" value="C:nucleus"/>
    <property type="evidence" value="ECO:0007669"/>
    <property type="project" value="TreeGrafter"/>
</dbReference>
<comment type="function">
    <text evidence="1">Specifically binds 5-hydroxymethylcytosine (5hmC), suggesting that it acts as a specific reader of 5hmC.</text>
</comment>
<feature type="region of interest" description="Disordered" evidence="3">
    <location>
        <begin position="126"/>
        <end position="146"/>
    </location>
</feature>
<keyword evidence="6" id="KW-1185">Reference proteome</keyword>
<dbReference type="PANTHER" id="PTHR14087:SF7">
    <property type="entry name" value="THYMOCYTE NUCLEAR PROTEIN 1"/>
    <property type="match status" value="1"/>
</dbReference>
<dbReference type="Proteomes" id="UP000645828">
    <property type="component" value="Unassembled WGS sequence"/>
</dbReference>
<feature type="compositionally biased region" description="Basic and acidic residues" evidence="3">
    <location>
        <begin position="126"/>
        <end position="144"/>
    </location>
</feature>
<dbReference type="PANTHER" id="PTHR14087">
    <property type="entry name" value="THYMOCYTE NUCLEAR PROTEIN 1"/>
    <property type="match status" value="1"/>
</dbReference>
<dbReference type="Pfam" id="PF01878">
    <property type="entry name" value="EVE"/>
    <property type="match status" value="1"/>
</dbReference>
<evidence type="ECO:0000256" key="1">
    <source>
        <dbReference type="ARBA" id="ARBA00002530"/>
    </source>
</evidence>
<feature type="domain" description="EVE" evidence="4">
    <location>
        <begin position="78"/>
        <end position="164"/>
    </location>
</feature>
<dbReference type="AlphaFoldDB" id="A0A811Y2C2"/>
<dbReference type="InterPro" id="IPR002740">
    <property type="entry name" value="EVE_domain"/>
</dbReference>
<sequence>MELPAPGPSLAGHSEGHWPGKRLAGAVDNKGPVENEPRLRTQWGASAQANNSSPQKPLKTVGRPTRHGIDVMCSTGDLKAQPKETACWDGVHDSEAQNFLGAMKPSSIATVKNQAFQDLTRPVREASPDHTQFEKNSPHYDPSSKKTIPHGPWWMSTELKTLRQAHRAAGGLLKNRAEFDFILRLEEKEPS</sequence>
<feature type="region of interest" description="Disordered" evidence="3">
    <location>
        <begin position="1"/>
        <end position="65"/>
    </location>
</feature>
<proteinExistence type="predicted"/>
<name>A0A811Y2C2_NYCPR</name>
<feature type="compositionally biased region" description="Polar residues" evidence="3">
    <location>
        <begin position="43"/>
        <end position="55"/>
    </location>
</feature>